<name>A0ABW8IKY5_9GAMM</name>
<dbReference type="RefSeq" id="WP_380012152.1">
    <property type="nucleotide sequence ID" value="NZ_JADIKI010000023.1"/>
</dbReference>
<evidence type="ECO:0000313" key="1">
    <source>
        <dbReference type="EMBL" id="MFK2855389.1"/>
    </source>
</evidence>
<comment type="caution">
    <text evidence="1">The sequence shown here is derived from an EMBL/GenBank/DDBJ whole genome shotgun (WGS) entry which is preliminary data.</text>
</comment>
<accession>A0ABW8IKY5</accession>
<dbReference type="Proteomes" id="UP001620409">
    <property type="component" value="Unassembled WGS sequence"/>
</dbReference>
<gene>
    <name evidence="1" type="ORF">ISP18_12375</name>
</gene>
<reference evidence="1 2" key="1">
    <citation type="submission" date="2020-10" db="EMBL/GenBank/DDBJ databases">
        <title>Phylogeny of dyella-like bacteria.</title>
        <authorList>
            <person name="Fu J."/>
        </authorList>
    </citation>
    <scope>NUCLEOTIDE SEQUENCE [LARGE SCALE GENOMIC DNA]</scope>
    <source>
        <strain evidence="1 2">DHG40</strain>
    </source>
</reference>
<organism evidence="1 2">
    <name type="scientific">Dyella humi</name>
    <dbReference type="NCBI Taxonomy" id="1770547"/>
    <lineage>
        <taxon>Bacteria</taxon>
        <taxon>Pseudomonadati</taxon>
        <taxon>Pseudomonadota</taxon>
        <taxon>Gammaproteobacteria</taxon>
        <taxon>Lysobacterales</taxon>
        <taxon>Rhodanobacteraceae</taxon>
        <taxon>Dyella</taxon>
    </lineage>
</organism>
<keyword evidence="2" id="KW-1185">Reference proteome</keyword>
<evidence type="ECO:0000313" key="2">
    <source>
        <dbReference type="Proteomes" id="UP001620409"/>
    </source>
</evidence>
<protein>
    <submittedName>
        <fullName evidence="1">Uncharacterized protein</fullName>
    </submittedName>
</protein>
<sequence length="199" mass="23054">MTAKPSRAIRPDFAEPWHRDDLRARYDYHTEITGPEAAVILGWSTDQLKTHHKNHPNRPPRKLAKENAKGWNHYFLGEVLDALEERTLWLLKQRGDQRPLTEVQKANREATRERRRQLDRAKAAADAWFKTSTFSKWLAHGRGDDEWPVVVRSDGKIEDLMAVLGTTGPDDEVRWLSLSDYVEHLARRVEQVSQEGANK</sequence>
<proteinExistence type="predicted"/>
<dbReference type="EMBL" id="JADIKI010000023">
    <property type="protein sequence ID" value="MFK2855389.1"/>
    <property type="molecule type" value="Genomic_DNA"/>
</dbReference>